<gene>
    <name evidence="12" type="ORF">GPM918_LOCUS13820</name>
    <name evidence="13" type="ORF">SRO942_LOCUS13817</name>
</gene>
<reference evidence="12" key="1">
    <citation type="submission" date="2021-02" db="EMBL/GenBank/DDBJ databases">
        <authorList>
            <person name="Nowell W R."/>
        </authorList>
    </citation>
    <scope>NUCLEOTIDE SEQUENCE</scope>
</reference>
<comment type="caution">
    <text evidence="12">The sequence shown here is derived from an EMBL/GenBank/DDBJ whole genome shotgun (WGS) entry which is preliminary data.</text>
</comment>
<evidence type="ECO:0000313" key="13">
    <source>
        <dbReference type="EMBL" id="CAF3773586.1"/>
    </source>
</evidence>
<dbReference type="PANTHER" id="PTHR13140:SF857">
    <property type="entry name" value="MYOSIN-11"/>
    <property type="match status" value="1"/>
</dbReference>
<comment type="similarity">
    <text evidence="1 9">Belongs to the TRAFAC class myosin-kinesin ATPase superfamily. Myosin family.</text>
</comment>
<evidence type="ECO:0000313" key="14">
    <source>
        <dbReference type="Proteomes" id="UP000663829"/>
    </source>
</evidence>
<dbReference type="Proteomes" id="UP000663829">
    <property type="component" value="Unassembled WGS sequence"/>
</dbReference>
<keyword evidence="6 9" id="KW-0518">Myosin</keyword>
<dbReference type="SUPFAM" id="SSF52540">
    <property type="entry name" value="P-loop containing nucleoside triphosphate hydrolases"/>
    <property type="match status" value="1"/>
</dbReference>
<dbReference type="GO" id="GO:0000146">
    <property type="term" value="F:microfilament motor activity"/>
    <property type="evidence" value="ECO:0007669"/>
    <property type="project" value="TreeGrafter"/>
</dbReference>
<feature type="domain" description="Myosin N-terminal SH3-like" evidence="11">
    <location>
        <begin position="37"/>
        <end position="86"/>
    </location>
</feature>
<dbReference type="PANTHER" id="PTHR13140">
    <property type="entry name" value="MYOSIN"/>
    <property type="match status" value="1"/>
</dbReference>
<dbReference type="OrthoDB" id="10055605at2759"/>
<dbReference type="AlphaFoldDB" id="A0A814GXA8"/>
<keyword evidence="8 9" id="KW-0009">Actin-binding</keyword>
<dbReference type="InterPro" id="IPR036961">
    <property type="entry name" value="Kinesin_motor_dom_sf"/>
</dbReference>
<evidence type="ECO:0000256" key="9">
    <source>
        <dbReference type="PROSITE-ProRule" id="PRU00782"/>
    </source>
</evidence>
<evidence type="ECO:0000313" key="12">
    <source>
        <dbReference type="EMBL" id="CAF1002222.1"/>
    </source>
</evidence>
<evidence type="ECO:0008006" key="15">
    <source>
        <dbReference type="Google" id="ProtNLM"/>
    </source>
</evidence>
<dbReference type="Gene3D" id="2.30.30.360">
    <property type="entry name" value="Myosin S1 fragment, N-terminal"/>
    <property type="match status" value="1"/>
</dbReference>
<dbReference type="PROSITE" id="PS51456">
    <property type="entry name" value="MYOSIN_MOTOR"/>
    <property type="match status" value="1"/>
</dbReference>
<dbReference type="Proteomes" id="UP000681722">
    <property type="component" value="Unassembled WGS sequence"/>
</dbReference>
<keyword evidence="5" id="KW-0175">Coiled coil</keyword>
<evidence type="ECO:0000256" key="5">
    <source>
        <dbReference type="ARBA" id="ARBA00023054"/>
    </source>
</evidence>
<feature type="binding site" evidence="9">
    <location>
        <begin position="183"/>
        <end position="190"/>
    </location>
    <ligand>
        <name>ATP</name>
        <dbReference type="ChEBI" id="CHEBI:30616"/>
    </ligand>
</feature>
<dbReference type="GO" id="GO:0016020">
    <property type="term" value="C:membrane"/>
    <property type="evidence" value="ECO:0007669"/>
    <property type="project" value="TreeGrafter"/>
</dbReference>
<dbReference type="PRINTS" id="PR00193">
    <property type="entry name" value="MYOSINHEAVY"/>
</dbReference>
<evidence type="ECO:0000256" key="6">
    <source>
        <dbReference type="ARBA" id="ARBA00023123"/>
    </source>
</evidence>
<evidence type="ECO:0000256" key="7">
    <source>
        <dbReference type="ARBA" id="ARBA00023175"/>
    </source>
</evidence>
<name>A0A814GXA8_9BILA</name>
<dbReference type="FunFam" id="2.30.30.360:FF:000001">
    <property type="entry name" value="Myosin heavy chain"/>
    <property type="match status" value="1"/>
</dbReference>
<feature type="domain" description="Myosin motor" evidence="10">
    <location>
        <begin position="90"/>
        <end position="225"/>
    </location>
</feature>
<dbReference type="PROSITE" id="PS51844">
    <property type="entry name" value="SH3_LIKE"/>
    <property type="match status" value="1"/>
</dbReference>
<dbReference type="InterPro" id="IPR027417">
    <property type="entry name" value="P-loop_NTPase"/>
</dbReference>
<dbReference type="Pfam" id="PF00063">
    <property type="entry name" value="Myosin_head"/>
    <property type="match status" value="1"/>
</dbReference>
<accession>A0A814GXA8</accession>
<dbReference type="GO" id="GO:0005516">
    <property type="term" value="F:calmodulin binding"/>
    <property type="evidence" value="ECO:0007669"/>
    <property type="project" value="UniProtKB-KW"/>
</dbReference>
<keyword evidence="4" id="KW-0112">Calmodulin-binding</keyword>
<comment type="caution">
    <text evidence="9">Lacks conserved residue(s) required for the propagation of feature annotation.</text>
</comment>
<dbReference type="GO" id="GO:0016459">
    <property type="term" value="C:myosin complex"/>
    <property type="evidence" value="ECO:0007669"/>
    <property type="project" value="UniProtKB-KW"/>
</dbReference>
<dbReference type="Gene3D" id="3.40.850.10">
    <property type="entry name" value="Kinesin motor domain"/>
    <property type="match status" value="1"/>
</dbReference>
<keyword evidence="2 9" id="KW-0547">Nucleotide-binding</keyword>
<evidence type="ECO:0000256" key="2">
    <source>
        <dbReference type="ARBA" id="ARBA00022741"/>
    </source>
</evidence>
<proteinExistence type="inferred from homology"/>
<dbReference type="GO" id="GO:0005737">
    <property type="term" value="C:cytoplasm"/>
    <property type="evidence" value="ECO:0007669"/>
    <property type="project" value="TreeGrafter"/>
</dbReference>
<keyword evidence="3 9" id="KW-0067">ATP-binding</keyword>
<dbReference type="FunFam" id="3.40.850.10:FF:000101">
    <property type="entry name" value="Slow myosin heavy chain 2"/>
    <property type="match status" value="1"/>
</dbReference>
<dbReference type="GO" id="GO:0005524">
    <property type="term" value="F:ATP binding"/>
    <property type="evidence" value="ECO:0007669"/>
    <property type="project" value="UniProtKB-UniRule"/>
</dbReference>
<dbReference type="GO" id="GO:0007015">
    <property type="term" value="P:actin filament organization"/>
    <property type="evidence" value="ECO:0007669"/>
    <property type="project" value="TreeGrafter"/>
</dbReference>
<keyword evidence="7 9" id="KW-0505">Motor protein</keyword>
<evidence type="ECO:0000259" key="11">
    <source>
        <dbReference type="PROSITE" id="PS51844"/>
    </source>
</evidence>
<evidence type="ECO:0000256" key="1">
    <source>
        <dbReference type="ARBA" id="ARBA00008314"/>
    </source>
</evidence>
<dbReference type="InterPro" id="IPR008989">
    <property type="entry name" value="Myosin_S1_N"/>
</dbReference>
<dbReference type="GO" id="GO:0051015">
    <property type="term" value="F:actin filament binding"/>
    <property type="evidence" value="ECO:0007669"/>
    <property type="project" value="InterPro"/>
</dbReference>
<evidence type="ECO:0000259" key="10">
    <source>
        <dbReference type="PROSITE" id="PS51456"/>
    </source>
</evidence>
<protein>
    <recommendedName>
        <fullName evidence="15">Myosin heavy chain</fullName>
    </recommendedName>
</protein>
<evidence type="ECO:0000256" key="4">
    <source>
        <dbReference type="ARBA" id="ARBA00022860"/>
    </source>
</evidence>
<dbReference type="Pfam" id="PF02736">
    <property type="entry name" value="Myosin_N"/>
    <property type="match status" value="1"/>
</dbReference>
<dbReference type="InterPro" id="IPR004009">
    <property type="entry name" value="SH3_Myosin"/>
</dbReference>
<evidence type="ECO:0000256" key="8">
    <source>
        <dbReference type="ARBA" id="ARBA00023203"/>
    </source>
</evidence>
<dbReference type="EMBL" id="CAJNOQ010003236">
    <property type="protein sequence ID" value="CAF1002222.1"/>
    <property type="molecule type" value="Genomic_DNA"/>
</dbReference>
<dbReference type="SMART" id="SM00242">
    <property type="entry name" value="MYSc"/>
    <property type="match status" value="1"/>
</dbReference>
<keyword evidence="14" id="KW-1185">Reference proteome</keyword>
<dbReference type="InterPro" id="IPR001609">
    <property type="entry name" value="Myosin_head_motor_dom-like"/>
</dbReference>
<sequence>MSIEGILDPNDPELKESMKFLTMTTEERIKLQAQPFDGKKACWVPDPKESFIAAEIVETQGEEVTVKTSKGDSLTLKKDDVQQMNPPKFEMCDDMANLTYLNDASVLHNLRERYKNWLIYTYSGLFCVAINPYKRLPIYTMKVVMMYRGKKRTEVPPHLFAIADNAYSNMLRDRENQSMLITGESGAGKTENTKKVIQYFAYVAAASVKKGEGKKQIHISNHVYV</sequence>
<dbReference type="EMBL" id="CAJOBC010003235">
    <property type="protein sequence ID" value="CAF3773586.1"/>
    <property type="molecule type" value="Genomic_DNA"/>
</dbReference>
<evidence type="ECO:0000256" key="3">
    <source>
        <dbReference type="ARBA" id="ARBA00022840"/>
    </source>
</evidence>
<organism evidence="12 14">
    <name type="scientific">Didymodactylos carnosus</name>
    <dbReference type="NCBI Taxonomy" id="1234261"/>
    <lineage>
        <taxon>Eukaryota</taxon>
        <taxon>Metazoa</taxon>
        <taxon>Spiralia</taxon>
        <taxon>Gnathifera</taxon>
        <taxon>Rotifera</taxon>
        <taxon>Eurotatoria</taxon>
        <taxon>Bdelloidea</taxon>
        <taxon>Philodinida</taxon>
        <taxon>Philodinidae</taxon>
        <taxon>Didymodactylos</taxon>
    </lineage>
</organism>